<dbReference type="Proteomes" id="UP000321303">
    <property type="component" value="Unassembled WGS sequence"/>
</dbReference>
<dbReference type="Pfam" id="PF12570">
    <property type="entry name" value="DUF3750"/>
    <property type="match status" value="1"/>
</dbReference>
<dbReference type="InterPro" id="IPR022224">
    <property type="entry name" value="DUF3750"/>
</dbReference>
<evidence type="ECO:0000313" key="2">
    <source>
        <dbReference type="EMBL" id="GEN26818.1"/>
    </source>
</evidence>
<comment type="caution">
    <text evidence="2">The sequence shown here is derived from an EMBL/GenBank/DDBJ whole genome shotgun (WGS) entry which is preliminary data.</text>
</comment>
<keyword evidence="1" id="KW-0472">Membrane</keyword>
<sequence length="275" mass="29958">MGTKLAFRELARYQQVTIATDITMKTLLRWLLSMAALCALLMIGPVWILASNQVVTDGHWSTLDRSSAGIAPDPVSNAEAVIQVYSARAYSWRGAFGEHIWIATKQANADSYRLHQVLSWRRPTVVSSIDTPDRSWFGNPPTLLADYRGDLATQMIPQIEAAAANYPQADLYRVWPGPNSNSFIAWVIREVPGFEVALPVTAIGKDYIFNGVFAPAPSGTGYQLSLGGVAGIMLAREEGIEVNLLGLSFGIDVMHPALKLPGVGRLGMPIREPGH</sequence>
<accession>A0A511UMD6</accession>
<evidence type="ECO:0008006" key="4">
    <source>
        <dbReference type="Google" id="ProtNLM"/>
    </source>
</evidence>
<keyword evidence="1" id="KW-0812">Transmembrane</keyword>
<protein>
    <recommendedName>
        <fullName evidence="4">DUF3750 domain-containing protein</fullName>
    </recommendedName>
</protein>
<proteinExistence type="predicted"/>
<name>A0A511UMD6_9GAMM</name>
<reference evidence="2 3" key="1">
    <citation type="submission" date="2019-07" db="EMBL/GenBank/DDBJ databases">
        <title>Whole genome shotgun sequence of Halomonas variabilis NBRC 102410.</title>
        <authorList>
            <person name="Hosoyama A."/>
            <person name="Uohara A."/>
            <person name="Ohji S."/>
            <person name="Ichikawa N."/>
        </authorList>
    </citation>
    <scope>NUCLEOTIDE SEQUENCE [LARGE SCALE GENOMIC DNA]</scope>
    <source>
        <strain evidence="2 3">NBRC 102410</strain>
    </source>
</reference>
<keyword evidence="1" id="KW-1133">Transmembrane helix</keyword>
<dbReference type="AlphaFoldDB" id="A0A511UMD6"/>
<evidence type="ECO:0000256" key="1">
    <source>
        <dbReference type="SAM" id="Phobius"/>
    </source>
</evidence>
<gene>
    <name evidence="2" type="ORF">HVA01_04640</name>
</gene>
<feature type="transmembrane region" description="Helical" evidence="1">
    <location>
        <begin position="30"/>
        <end position="50"/>
    </location>
</feature>
<organism evidence="2 3">
    <name type="scientific">Halovibrio variabilis</name>
    <dbReference type="NCBI Taxonomy" id="31910"/>
    <lineage>
        <taxon>Bacteria</taxon>
        <taxon>Pseudomonadati</taxon>
        <taxon>Pseudomonadota</taxon>
        <taxon>Gammaproteobacteria</taxon>
        <taxon>Oceanospirillales</taxon>
        <taxon>Halomonadaceae</taxon>
        <taxon>Halovibrio</taxon>
    </lineage>
</organism>
<dbReference type="EMBL" id="BJXV01000002">
    <property type="protein sequence ID" value="GEN26818.1"/>
    <property type="molecule type" value="Genomic_DNA"/>
</dbReference>
<keyword evidence="3" id="KW-1185">Reference proteome</keyword>
<evidence type="ECO:0000313" key="3">
    <source>
        <dbReference type="Proteomes" id="UP000321303"/>
    </source>
</evidence>